<reference evidence="1 2" key="1">
    <citation type="submission" date="2021-06" db="EMBL/GenBank/DDBJ databases">
        <title>Clostridia strains as spoilage organisms.</title>
        <authorList>
            <person name="Wambui J."/>
            <person name="Stephan R."/>
            <person name="Stevens M.J.A."/>
        </authorList>
    </citation>
    <scope>NUCLEOTIDE SEQUENCE [LARGE SCALE GENOMIC DNA]</scope>
    <source>
        <strain evidence="1 2">DSM 14204</strain>
    </source>
</reference>
<evidence type="ECO:0000313" key="1">
    <source>
        <dbReference type="EMBL" id="MBU3159743.1"/>
    </source>
</evidence>
<dbReference type="InterPro" id="IPR007391">
    <property type="entry name" value="Vancomycin_resist_VanW"/>
</dbReference>
<dbReference type="Pfam" id="PF04294">
    <property type="entry name" value="VanW"/>
    <property type="match status" value="1"/>
</dbReference>
<dbReference type="Proteomes" id="UP000776252">
    <property type="component" value="Unassembled WGS sequence"/>
</dbReference>
<accession>A0ABS6BS39</accession>
<keyword evidence="2" id="KW-1185">Reference proteome</keyword>
<dbReference type="EMBL" id="JAHLDV010000013">
    <property type="protein sequence ID" value="MBU3159743.1"/>
    <property type="molecule type" value="Genomic_DNA"/>
</dbReference>
<proteinExistence type="predicted"/>
<comment type="caution">
    <text evidence="1">The sequence shown here is derived from an EMBL/GenBank/DDBJ whole genome shotgun (WGS) entry which is preliminary data.</text>
</comment>
<evidence type="ECO:0000313" key="2">
    <source>
        <dbReference type="Proteomes" id="UP000776252"/>
    </source>
</evidence>
<name>A0ABS6BS39_9CLOT</name>
<organism evidence="1 2">
    <name type="scientific">Clostridium frigoris</name>
    <dbReference type="NCBI Taxonomy" id="205327"/>
    <lineage>
        <taxon>Bacteria</taxon>
        <taxon>Bacillati</taxon>
        <taxon>Bacillota</taxon>
        <taxon>Clostridia</taxon>
        <taxon>Eubacteriales</taxon>
        <taxon>Clostridiaceae</taxon>
        <taxon>Clostridium</taxon>
    </lineage>
</organism>
<sequence>MVNDKVVDDLGGGVCQVSTTLYNAILRTSFALYR</sequence>
<protein>
    <submittedName>
        <fullName evidence="1">VanW family protein</fullName>
    </submittedName>
</protein>
<gene>
    <name evidence="1" type="ORF">KPL37_08270</name>
</gene>